<dbReference type="SUPFAM" id="SSF52922">
    <property type="entry name" value="TK C-terminal domain-like"/>
    <property type="match status" value="1"/>
</dbReference>
<dbReference type="Pfam" id="PF02780">
    <property type="entry name" value="Transketolase_C"/>
    <property type="match status" value="1"/>
</dbReference>
<evidence type="ECO:0000313" key="15">
    <source>
        <dbReference type="Proteomes" id="UP000613582"/>
    </source>
</evidence>
<dbReference type="InterPro" id="IPR009014">
    <property type="entry name" value="Transketo_C/PFOR_II"/>
</dbReference>
<dbReference type="PANTHER" id="PTHR11624:SF96">
    <property type="entry name" value="PYRUVATE DEHYDROGENASE E1 COMPONENT SUBUNIT BETA, MITOCHONDRIAL"/>
    <property type="match status" value="1"/>
</dbReference>
<feature type="domain" description="Lipoyl-binding" evidence="13">
    <location>
        <begin position="2"/>
        <end position="78"/>
    </location>
</feature>
<dbReference type="EC" id="1.2.4.1" evidence="4 11"/>
<dbReference type="SUPFAM" id="SSF52518">
    <property type="entry name" value="Thiamin diphosphate-binding fold (THDP-binding)"/>
    <property type="match status" value="1"/>
</dbReference>
<keyword evidence="15" id="KW-1185">Reference proteome</keyword>
<reference evidence="14" key="2">
    <citation type="submission" date="2020-09" db="EMBL/GenBank/DDBJ databases">
        <authorList>
            <person name="Sun Q."/>
            <person name="Zhou Y."/>
        </authorList>
    </citation>
    <scope>NUCLEOTIDE SEQUENCE</scope>
    <source>
        <strain evidence="14">CGMCC 1.12921</strain>
    </source>
</reference>
<comment type="cofactor">
    <cofactor evidence="1">
        <name>(R)-lipoate</name>
        <dbReference type="ChEBI" id="CHEBI:83088"/>
    </cofactor>
</comment>
<evidence type="ECO:0000313" key="14">
    <source>
        <dbReference type="EMBL" id="GGD03701.1"/>
    </source>
</evidence>
<dbReference type="Pfam" id="PF00364">
    <property type="entry name" value="Biotin_lipoyl"/>
    <property type="match status" value="1"/>
</dbReference>
<dbReference type="SMART" id="SM00861">
    <property type="entry name" value="Transket_pyr"/>
    <property type="match status" value="1"/>
</dbReference>
<feature type="region of interest" description="Disordered" evidence="12">
    <location>
        <begin position="87"/>
        <end position="144"/>
    </location>
</feature>
<evidence type="ECO:0000256" key="2">
    <source>
        <dbReference type="ARBA" id="ARBA00001964"/>
    </source>
</evidence>
<evidence type="ECO:0000256" key="12">
    <source>
        <dbReference type="SAM" id="MobiDB-lite"/>
    </source>
</evidence>
<dbReference type="InterPro" id="IPR003016">
    <property type="entry name" value="2-oxoA_DH_lipoyl-BS"/>
</dbReference>
<dbReference type="InterPro" id="IPR000089">
    <property type="entry name" value="Biotin_lipoyl"/>
</dbReference>
<dbReference type="Gene3D" id="2.40.50.100">
    <property type="match status" value="1"/>
</dbReference>
<dbReference type="GO" id="GO:0006086">
    <property type="term" value="P:pyruvate decarboxylation to acetyl-CoA"/>
    <property type="evidence" value="ECO:0007669"/>
    <property type="project" value="InterPro"/>
</dbReference>
<keyword evidence="6" id="KW-0450">Lipoyl</keyword>
<comment type="function">
    <text evidence="10">The pyruvate dehydrogenase complex catalyzes the overall conversion of pyruvate to acetyl-CoA and CO(2). It contains multiple copies of three enzymatic components: pyruvate dehydrogenase (E1), dihydrolipoamide acetyltransferase (E2) and lipoamide dehydrogenase (E3).</text>
</comment>
<dbReference type="Proteomes" id="UP000613582">
    <property type="component" value="Unassembled WGS sequence"/>
</dbReference>
<keyword evidence="8 11" id="KW-0786">Thiamine pyrophosphate</keyword>
<keyword evidence="9 11" id="KW-0670">Pyruvate</keyword>
<proteinExistence type="predicted"/>
<evidence type="ECO:0000256" key="9">
    <source>
        <dbReference type="ARBA" id="ARBA00023317"/>
    </source>
</evidence>
<dbReference type="FunFam" id="2.40.50.100:FF:000010">
    <property type="entry name" value="Acetyltransferase component of pyruvate dehydrogenase complex"/>
    <property type="match status" value="1"/>
</dbReference>
<dbReference type="CDD" id="cd07036">
    <property type="entry name" value="TPP_PYR_E1-PDHc-beta_like"/>
    <property type="match status" value="1"/>
</dbReference>
<evidence type="ECO:0000256" key="1">
    <source>
        <dbReference type="ARBA" id="ARBA00001938"/>
    </source>
</evidence>
<comment type="caution">
    <text evidence="14">The sequence shown here is derived from an EMBL/GenBank/DDBJ whole genome shotgun (WGS) entry which is preliminary data.</text>
</comment>
<dbReference type="EMBL" id="BMGH01000001">
    <property type="protein sequence ID" value="GGD03701.1"/>
    <property type="molecule type" value="Genomic_DNA"/>
</dbReference>
<dbReference type="FunFam" id="3.40.50.920:FF:000001">
    <property type="entry name" value="Pyruvate dehydrogenase E1 beta subunit"/>
    <property type="match status" value="1"/>
</dbReference>
<evidence type="ECO:0000256" key="7">
    <source>
        <dbReference type="ARBA" id="ARBA00023002"/>
    </source>
</evidence>
<evidence type="ECO:0000256" key="3">
    <source>
        <dbReference type="ARBA" id="ARBA00011870"/>
    </source>
</evidence>
<dbReference type="Gene3D" id="3.40.50.970">
    <property type="match status" value="1"/>
</dbReference>
<dbReference type="SUPFAM" id="SSF51230">
    <property type="entry name" value="Single hybrid motif"/>
    <property type="match status" value="1"/>
</dbReference>
<keyword evidence="7 11" id="KW-0560">Oxidoreductase</keyword>
<evidence type="ECO:0000256" key="8">
    <source>
        <dbReference type="ARBA" id="ARBA00023052"/>
    </source>
</evidence>
<dbReference type="PANTHER" id="PTHR11624">
    <property type="entry name" value="DEHYDROGENASE RELATED"/>
    <property type="match status" value="1"/>
</dbReference>
<protein>
    <recommendedName>
        <fullName evidence="5 11">Pyruvate dehydrogenase E1 component subunit beta</fullName>
        <ecNumber evidence="4 11">1.2.4.1</ecNumber>
    </recommendedName>
</protein>
<evidence type="ECO:0000256" key="6">
    <source>
        <dbReference type="ARBA" id="ARBA00022823"/>
    </source>
</evidence>
<evidence type="ECO:0000256" key="10">
    <source>
        <dbReference type="ARBA" id="ARBA00025211"/>
    </source>
</evidence>
<dbReference type="RefSeq" id="WP_188160250.1">
    <property type="nucleotide sequence ID" value="NZ_BMGH01000001.1"/>
</dbReference>
<comment type="subunit">
    <text evidence="3">Heterodimer of an alpha and a beta chain.</text>
</comment>
<reference evidence="14" key="1">
    <citation type="journal article" date="2014" name="Int. J. Syst. Evol. Microbiol.">
        <title>Complete genome sequence of Corynebacterium casei LMG S-19264T (=DSM 44701T), isolated from a smear-ripened cheese.</title>
        <authorList>
            <consortium name="US DOE Joint Genome Institute (JGI-PGF)"/>
            <person name="Walter F."/>
            <person name="Albersmeier A."/>
            <person name="Kalinowski J."/>
            <person name="Ruckert C."/>
        </authorList>
    </citation>
    <scope>NUCLEOTIDE SEQUENCE</scope>
    <source>
        <strain evidence="14">CGMCC 1.12921</strain>
    </source>
</reference>
<evidence type="ECO:0000256" key="5">
    <source>
        <dbReference type="ARBA" id="ARBA00016138"/>
    </source>
</evidence>
<organism evidence="14 15">
    <name type="scientific">Aquisalinus flavus</name>
    <dbReference type="NCBI Taxonomy" id="1526572"/>
    <lineage>
        <taxon>Bacteria</taxon>
        <taxon>Pseudomonadati</taxon>
        <taxon>Pseudomonadota</taxon>
        <taxon>Alphaproteobacteria</taxon>
        <taxon>Parvularculales</taxon>
        <taxon>Parvularculaceae</taxon>
        <taxon>Aquisalinus</taxon>
    </lineage>
</organism>
<dbReference type="CDD" id="cd06849">
    <property type="entry name" value="lipoyl_domain"/>
    <property type="match status" value="1"/>
</dbReference>
<sequence length="478" mass="51364">MPIPLLMPALSPTMEEGTLAKWLVKEGDTVSSGDIVAEIETDKATMEVEAVDEGTIGKILVQEGTENVKVNQPIAVILEEGESADDIDMDALGGGAAPAKQESKTGADDEDASDEDEGDDAAAEPAEAGDVPARPDFTSGDDIEIPEGTKMIETVVRDALRDAMAEEMRRDENVFVMGEEVAEYQGAYKVTRELLQEFGERRVVDTPITEYGFAGLGVGAAFAGLKPIVEFMTWNFAMQAIDHIINSAAKTRYMSGGQMGCPIVFRGPNAAAARVAAQHSQDYSPWYASVPGLIVIAPYSASDAKGLLKAAIRDPNPVVFLEHELLYGDKGDVPDMEDFILPIGKAKVVREGTDVTISSHSRGVMFALAAADMLAEEGISAEVIDLRTLRPLDHHTVVKSVKKTNRLVTVEEAWAPMGVGAEVAWRVVQEAFDYLDAPPARVTQEDAPLPYAANLEALSLPNADKVVTAVKKVMYLDK</sequence>
<dbReference type="FunFam" id="3.40.50.970:FF:000001">
    <property type="entry name" value="Pyruvate dehydrogenase E1 beta subunit"/>
    <property type="match status" value="1"/>
</dbReference>
<evidence type="ECO:0000256" key="4">
    <source>
        <dbReference type="ARBA" id="ARBA00012281"/>
    </source>
</evidence>
<evidence type="ECO:0000256" key="11">
    <source>
        <dbReference type="RuleBase" id="RU364074"/>
    </source>
</evidence>
<accession>A0A8J2V187</accession>
<dbReference type="PROSITE" id="PS00189">
    <property type="entry name" value="LIPOYL"/>
    <property type="match status" value="1"/>
</dbReference>
<feature type="compositionally biased region" description="Acidic residues" evidence="12">
    <location>
        <begin position="108"/>
        <end position="122"/>
    </location>
</feature>
<dbReference type="GO" id="GO:0004739">
    <property type="term" value="F:pyruvate dehydrogenase (acetyl-transferring) activity"/>
    <property type="evidence" value="ECO:0007669"/>
    <property type="project" value="UniProtKB-UniRule"/>
</dbReference>
<dbReference type="NCBIfam" id="NF006667">
    <property type="entry name" value="PRK09212.1"/>
    <property type="match status" value="1"/>
</dbReference>
<name>A0A8J2V187_9PROT</name>
<comment type="cofactor">
    <cofactor evidence="2 11">
        <name>thiamine diphosphate</name>
        <dbReference type="ChEBI" id="CHEBI:58937"/>
    </cofactor>
</comment>
<gene>
    <name evidence="14" type="ORF">GCM10011342_10840</name>
</gene>
<comment type="catalytic activity">
    <reaction evidence="11">
        <text>N(6)-[(R)-lipoyl]-L-lysyl-[protein] + pyruvate + H(+) = N(6)-[(R)-S(8)-acetyldihydrolipoyl]-L-lysyl-[protein] + CO2</text>
        <dbReference type="Rhea" id="RHEA:19189"/>
        <dbReference type="Rhea" id="RHEA-COMP:10474"/>
        <dbReference type="Rhea" id="RHEA-COMP:10478"/>
        <dbReference type="ChEBI" id="CHEBI:15361"/>
        <dbReference type="ChEBI" id="CHEBI:15378"/>
        <dbReference type="ChEBI" id="CHEBI:16526"/>
        <dbReference type="ChEBI" id="CHEBI:83099"/>
        <dbReference type="ChEBI" id="CHEBI:83111"/>
        <dbReference type="EC" id="1.2.4.1"/>
    </reaction>
</comment>
<dbReference type="Gene3D" id="3.40.50.920">
    <property type="match status" value="1"/>
</dbReference>
<dbReference type="AlphaFoldDB" id="A0A8J2V187"/>
<dbReference type="InterPro" id="IPR029061">
    <property type="entry name" value="THDP-binding"/>
</dbReference>
<dbReference type="InterPro" id="IPR011053">
    <property type="entry name" value="Single_hybrid_motif"/>
</dbReference>
<evidence type="ECO:0000259" key="13">
    <source>
        <dbReference type="PROSITE" id="PS50968"/>
    </source>
</evidence>
<dbReference type="Pfam" id="PF02779">
    <property type="entry name" value="Transket_pyr"/>
    <property type="match status" value="1"/>
</dbReference>
<dbReference type="InterPro" id="IPR027110">
    <property type="entry name" value="PDHB_mito-type"/>
</dbReference>
<dbReference type="InterPro" id="IPR005475">
    <property type="entry name" value="Transketolase-like_Pyr-bd"/>
</dbReference>
<dbReference type="InterPro" id="IPR033248">
    <property type="entry name" value="Transketolase_C"/>
</dbReference>
<comment type="function">
    <text evidence="11">The pyruvate dehydrogenase complex catalyzes the overall conversion of pyruvate to acetyl-CoA and CO2.</text>
</comment>
<dbReference type="NCBIfam" id="NF008854">
    <property type="entry name" value="PRK11892.1"/>
    <property type="match status" value="1"/>
</dbReference>
<dbReference type="PROSITE" id="PS50968">
    <property type="entry name" value="BIOTINYL_LIPOYL"/>
    <property type="match status" value="1"/>
</dbReference>